<dbReference type="RefSeq" id="WP_160289393.1">
    <property type="nucleotide sequence ID" value="NZ_CP011070.1"/>
</dbReference>
<dbReference type="EMBL" id="CP011070">
    <property type="protein sequence ID" value="AJW70969.1"/>
    <property type="molecule type" value="Genomic_DNA"/>
</dbReference>
<reference evidence="1 2" key="2">
    <citation type="journal article" date="2016" name="ISME J.">
        <title>Physiological and genomic characterization of two novel marine thaumarchaeal strains indicates niche differentiation.</title>
        <authorList>
            <person name="Bayer B."/>
            <person name="Vojvoda J."/>
            <person name="Offre P."/>
            <person name="Alves R.J."/>
            <person name="Elisabeth N.H."/>
            <person name="Garcia J.A."/>
            <person name="Volland J.M."/>
            <person name="Srivastava A."/>
            <person name="Schleper C."/>
            <person name="Herndl G.J."/>
        </authorList>
    </citation>
    <scope>NUCLEOTIDE SEQUENCE [LARGE SCALE GENOMIC DNA]</scope>
    <source>
        <strain evidence="1 2">NF5</strain>
    </source>
</reference>
<reference evidence="2" key="1">
    <citation type="submission" date="2015-03" db="EMBL/GenBank/DDBJ databases">
        <title>Characterization of two novel Thaumarchaeota isolated from the Northern Adriatic Sea.</title>
        <authorList>
            <person name="Bayer B."/>
            <person name="Vojvoda J."/>
            <person name="Offre P."/>
            <person name="Srivastava A."/>
            <person name="Elisabeth N."/>
            <person name="Garcia J.A.L."/>
            <person name="Schleper C."/>
            <person name="Herndl G.J."/>
        </authorList>
    </citation>
    <scope>NUCLEOTIDE SEQUENCE [LARGE SCALE GENOMIC DNA]</scope>
    <source>
        <strain evidence="2">NF5</strain>
    </source>
</reference>
<dbReference type="GeneID" id="43685833"/>
<gene>
    <name evidence="1" type="ORF">NADRNF5_1282</name>
</gene>
<dbReference type="HOGENOM" id="CLU_3112881_0_0_2"/>
<evidence type="ECO:0000313" key="1">
    <source>
        <dbReference type="EMBL" id="AJW70969.1"/>
    </source>
</evidence>
<sequence length="50" mass="5550">MKNKTSKSKPRELTLSTAELSRFGMGVMSRALKVVNTAKKGKITIRVERA</sequence>
<organism evidence="1 2">
    <name type="scientific">Nitrosopumilus adriaticus</name>
    <dbReference type="NCBI Taxonomy" id="1580092"/>
    <lineage>
        <taxon>Archaea</taxon>
        <taxon>Nitrososphaerota</taxon>
        <taxon>Nitrososphaeria</taxon>
        <taxon>Nitrosopumilales</taxon>
        <taxon>Nitrosopumilaceae</taxon>
        <taxon>Nitrosopumilus</taxon>
    </lineage>
</organism>
<dbReference type="AlphaFoldDB" id="A0A0D5C2E7"/>
<dbReference type="KEGG" id="nin:NADRNF5_1282"/>
<dbReference type="Proteomes" id="UP000032408">
    <property type="component" value="Chromosome"/>
</dbReference>
<keyword evidence="2" id="KW-1185">Reference proteome</keyword>
<name>A0A0D5C2E7_9ARCH</name>
<dbReference type="OrthoDB" id="2319at2157"/>
<evidence type="ECO:0000313" key="2">
    <source>
        <dbReference type="Proteomes" id="UP000032408"/>
    </source>
</evidence>
<protein>
    <submittedName>
        <fullName evidence="1">Uncharacterized protein</fullName>
    </submittedName>
</protein>
<proteinExistence type="predicted"/>
<dbReference type="STRING" id="1580092.NADRNF5_1282"/>
<accession>A0A0D5C2E7</accession>